<comment type="similarity">
    <text evidence="1">Belongs to the DedA family.</text>
</comment>
<dbReference type="PANTHER" id="PTHR42709:SF9">
    <property type="entry name" value="ALKALINE PHOSPHATASE LIKE PROTEIN"/>
    <property type="match status" value="1"/>
</dbReference>
<dbReference type="InterPro" id="IPR051311">
    <property type="entry name" value="DedA_domain"/>
</dbReference>
<feature type="transmembrane region" description="Helical" evidence="2">
    <location>
        <begin position="136"/>
        <end position="155"/>
    </location>
</feature>
<evidence type="ECO:0000256" key="2">
    <source>
        <dbReference type="SAM" id="Phobius"/>
    </source>
</evidence>
<keyword evidence="5" id="KW-1185">Reference proteome</keyword>
<dbReference type="AlphaFoldDB" id="A0A084GJ05"/>
<name>A0A084GJ05_METID</name>
<dbReference type="InterPro" id="IPR032816">
    <property type="entry name" value="VTT_dom"/>
</dbReference>
<feature type="domain" description="VTT" evidence="3">
    <location>
        <begin position="31"/>
        <end position="156"/>
    </location>
</feature>
<keyword evidence="2" id="KW-0472">Membrane</keyword>
<reference evidence="4 5" key="1">
    <citation type="journal article" date="2005" name="Int. J. Syst. Evol. Microbiol.">
        <title>Bacillus cibi sp. nov., isolated from jeotgal, a traditional Korean fermented seafood.</title>
        <authorList>
            <person name="Yoon J.H."/>
            <person name="Lee C.H."/>
            <person name="Oh T.K."/>
        </authorList>
    </citation>
    <scope>NUCLEOTIDE SEQUENCE [LARGE SCALE GENOMIC DNA]</scope>
    <source>
        <strain evidence="4 5">DSM 16189</strain>
    </source>
</reference>
<dbReference type="EMBL" id="JNVC02000024">
    <property type="protein sequence ID" value="KEZ47317.1"/>
    <property type="molecule type" value="Genomic_DNA"/>
</dbReference>
<gene>
    <name evidence="4" type="ORF">GS18_0221010</name>
</gene>
<evidence type="ECO:0000256" key="1">
    <source>
        <dbReference type="ARBA" id="ARBA00010792"/>
    </source>
</evidence>
<keyword evidence="2" id="KW-1133">Transmembrane helix</keyword>
<feature type="transmembrane region" description="Helical" evidence="2">
    <location>
        <begin position="175"/>
        <end position="193"/>
    </location>
</feature>
<keyword evidence="2" id="KW-0812">Transmembrane</keyword>
<dbReference type="Proteomes" id="UP000028549">
    <property type="component" value="Unassembled WGS sequence"/>
</dbReference>
<dbReference type="Pfam" id="PF09335">
    <property type="entry name" value="VTT_dom"/>
    <property type="match status" value="1"/>
</dbReference>
<feature type="transmembrane region" description="Helical" evidence="2">
    <location>
        <begin position="59"/>
        <end position="85"/>
    </location>
</feature>
<protein>
    <recommendedName>
        <fullName evidence="3">VTT domain-containing protein</fullName>
    </recommendedName>
</protein>
<proteinExistence type="inferred from homology"/>
<organism evidence="4 5">
    <name type="scientific">Metabacillus indicus</name>
    <name type="common">Bacillus indicus</name>
    <dbReference type="NCBI Taxonomy" id="246786"/>
    <lineage>
        <taxon>Bacteria</taxon>
        <taxon>Bacillati</taxon>
        <taxon>Bacillota</taxon>
        <taxon>Bacilli</taxon>
        <taxon>Bacillales</taxon>
        <taxon>Bacillaceae</taxon>
        <taxon>Metabacillus</taxon>
    </lineage>
</organism>
<evidence type="ECO:0000313" key="5">
    <source>
        <dbReference type="Proteomes" id="UP000028549"/>
    </source>
</evidence>
<accession>A0A084GJ05</accession>
<dbReference type="RefSeq" id="WP_029283558.1">
    <property type="nucleotide sequence ID" value="NZ_CANLZQ010000018.1"/>
</dbReference>
<comment type="caution">
    <text evidence="4">The sequence shown here is derived from an EMBL/GenBank/DDBJ whole genome shotgun (WGS) entry which is preliminary data.</text>
</comment>
<sequence length="205" mass="23190">MESSELLIFMEEYGYVALYVMLSAGTFFIPLPNEVIIMMGGFASSHGILHPVPAFFTSYLGIMTALTCWFLIGKSFGGLALSILVRKERAKRRFERFQHRFSKYGEYTLGITYFFPLLRHLGPVLAGMNKVKFWKFALLAYGSAFIWALAFFWLGNRFGDSAETVNALFNRFGPAFIAAGCALFAGMILLRYVQRKRIKSQQHGG</sequence>
<dbReference type="PANTHER" id="PTHR42709">
    <property type="entry name" value="ALKALINE PHOSPHATASE LIKE PROTEIN"/>
    <property type="match status" value="1"/>
</dbReference>
<evidence type="ECO:0000313" key="4">
    <source>
        <dbReference type="EMBL" id="KEZ47317.1"/>
    </source>
</evidence>
<feature type="transmembrane region" description="Helical" evidence="2">
    <location>
        <begin position="12"/>
        <end position="31"/>
    </location>
</feature>
<dbReference type="STRING" id="246786.GS18_0221010"/>
<dbReference type="GO" id="GO:0005886">
    <property type="term" value="C:plasma membrane"/>
    <property type="evidence" value="ECO:0007669"/>
    <property type="project" value="TreeGrafter"/>
</dbReference>
<evidence type="ECO:0000259" key="3">
    <source>
        <dbReference type="Pfam" id="PF09335"/>
    </source>
</evidence>
<dbReference type="OrthoDB" id="9782291at2"/>